<organism evidence="1 2">
    <name type="scientific">Pedobacter terrae</name>
    <dbReference type="NCBI Taxonomy" id="405671"/>
    <lineage>
        <taxon>Bacteria</taxon>
        <taxon>Pseudomonadati</taxon>
        <taxon>Bacteroidota</taxon>
        <taxon>Sphingobacteriia</taxon>
        <taxon>Sphingobacteriales</taxon>
        <taxon>Sphingobacteriaceae</taxon>
        <taxon>Pedobacter</taxon>
    </lineage>
</organism>
<dbReference type="STRING" id="405671.SAMN05421827_10918"/>
<keyword evidence="2" id="KW-1185">Reference proteome</keyword>
<dbReference type="Gene3D" id="1.10.260.40">
    <property type="entry name" value="lambda repressor-like DNA-binding domains"/>
    <property type="match status" value="1"/>
</dbReference>
<dbReference type="Proteomes" id="UP000199643">
    <property type="component" value="Unassembled WGS sequence"/>
</dbReference>
<dbReference type="SUPFAM" id="SSF47413">
    <property type="entry name" value="lambda repressor-like DNA-binding domains"/>
    <property type="match status" value="1"/>
</dbReference>
<evidence type="ECO:0000313" key="2">
    <source>
        <dbReference type="Proteomes" id="UP000199643"/>
    </source>
</evidence>
<dbReference type="AlphaFoldDB" id="A0A1G7VYZ8"/>
<evidence type="ECO:0008006" key="3">
    <source>
        <dbReference type="Google" id="ProtNLM"/>
    </source>
</evidence>
<dbReference type="EMBL" id="FNCH01000009">
    <property type="protein sequence ID" value="SDG64798.1"/>
    <property type="molecule type" value="Genomic_DNA"/>
</dbReference>
<sequence length="97" mass="10656">MEENDFVSIWLEETGNPAIEQLAQLNLNVAHKTTSILNANGSTETDLASILDINPDEIKRWLNGRHVFSIKTISEINAALTEIAINTKLQATAEPIA</sequence>
<dbReference type="RefSeq" id="WP_090500366.1">
    <property type="nucleotide sequence ID" value="NZ_FNCH01000009.1"/>
</dbReference>
<dbReference type="GO" id="GO:0003677">
    <property type="term" value="F:DNA binding"/>
    <property type="evidence" value="ECO:0007669"/>
    <property type="project" value="InterPro"/>
</dbReference>
<accession>A0A1G7VYZ8</accession>
<proteinExistence type="predicted"/>
<gene>
    <name evidence="1" type="ORF">SAMN05421827_10918</name>
</gene>
<protein>
    <recommendedName>
        <fullName evidence="3">HTH cro/C1-type domain-containing protein</fullName>
    </recommendedName>
</protein>
<reference evidence="2" key="1">
    <citation type="submission" date="2016-10" db="EMBL/GenBank/DDBJ databases">
        <authorList>
            <person name="Varghese N."/>
            <person name="Submissions S."/>
        </authorList>
    </citation>
    <scope>NUCLEOTIDE SEQUENCE [LARGE SCALE GENOMIC DNA]</scope>
    <source>
        <strain evidence="2">DSM 17933</strain>
    </source>
</reference>
<name>A0A1G7VYZ8_9SPHI</name>
<dbReference type="OrthoDB" id="770730at2"/>
<dbReference type="InterPro" id="IPR010982">
    <property type="entry name" value="Lambda_DNA-bd_dom_sf"/>
</dbReference>
<evidence type="ECO:0000313" key="1">
    <source>
        <dbReference type="EMBL" id="SDG64798.1"/>
    </source>
</evidence>